<dbReference type="Pfam" id="PF00326">
    <property type="entry name" value="Peptidase_S9"/>
    <property type="match status" value="1"/>
</dbReference>
<reference evidence="4" key="1">
    <citation type="submission" date="2020-04" db="EMBL/GenBank/DDBJ databases">
        <authorList>
            <person name="Kittiwongwattana C."/>
        </authorList>
    </citation>
    <scope>NUCLEOTIDE SEQUENCE [LARGE SCALE GENOMIC DNA]</scope>
    <source>
        <strain evidence="4">1310</strain>
    </source>
</reference>
<dbReference type="GO" id="GO:0006508">
    <property type="term" value="P:proteolysis"/>
    <property type="evidence" value="ECO:0007669"/>
    <property type="project" value="InterPro"/>
</dbReference>
<dbReference type="EMBL" id="CP051205">
    <property type="protein sequence ID" value="QJB32626.1"/>
    <property type="molecule type" value="Genomic_DNA"/>
</dbReference>
<dbReference type="InterPro" id="IPR001375">
    <property type="entry name" value="Peptidase_S9_cat"/>
</dbReference>
<dbReference type="SUPFAM" id="SSF53474">
    <property type="entry name" value="alpha/beta-Hydrolases"/>
    <property type="match status" value="1"/>
</dbReference>
<dbReference type="KEGG" id="coy:HF329_15375"/>
<keyword evidence="1" id="KW-0378">Hydrolase</keyword>
<evidence type="ECO:0000313" key="3">
    <source>
        <dbReference type="EMBL" id="QJB32626.1"/>
    </source>
</evidence>
<protein>
    <submittedName>
        <fullName evidence="3">S9 family peptidase</fullName>
    </submittedName>
</protein>
<dbReference type="GO" id="GO:0004252">
    <property type="term" value="F:serine-type endopeptidase activity"/>
    <property type="evidence" value="ECO:0007669"/>
    <property type="project" value="TreeGrafter"/>
</dbReference>
<organism evidence="3 4">
    <name type="scientific">Chitinophaga oryzae</name>
    <dbReference type="NCBI Taxonomy" id="2725414"/>
    <lineage>
        <taxon>Bacteria</taxon>
        <taxon>Pseudomonadati</taxon>
        <taxon>Bacteroidota</taxon>
        <taxon>Chitinophagia</taxon>
        <taxon>Chitinophagales</taxon>
        <taxon>Chitinophagaceae</taxon>
        <taxon>Chitinophaga</taxon>
    </lineage>
</organism>
<dbReference type="InterPro" id="IPR029058">
    <property type="entry name" value="AB_hydrolase_fold"/>
</dbReference>
<sequence length="884" mass="101071">MKFEWNVYIIVFLQLFFSLNISAQKKPIDVGDLGKWSYIPRFSISNNGKYVSYCVYKDRSSVKGTVFIKSLDGQWNIRLEEVFDVQFAEDNTHAVCKYLNGCLGIIELGGSRQDTITSVKSHFLFTVAGDAYLAYTAYRSNVDTFFIHSLNGARYTYYTDVVDVQFVARANIFFLKRKVKEDTYIISKFDVAGDSIVDVFRGKEPFSMVADSKGKQIVFYTVDESDISLKKRLYWYYNCVDGGIAKEMFPRQFIDPDLNISGFNGFGWGDSSVFCSATPKPDSLRAKSLVNVNVWSADDPEIKLREGKNRPDATHCTAIWRLNRNEILQVQKRGESTVPIISNTRYWLLTGAASYSGEWNWNRSALPERVLLDMFTGERKVITTPLDRNASSYILSPSGKVIIYFDAEKGSYFKYDVSSGERSDITRNLLASWTTYDNNDIPYAKFINLGIGGFSKDESKVYLYEKNDIYEIDLTGKTDPVNMTGGYGKINNLVFRFAFPPEEWSSDRVILTAFNRVSKDDGFYELSLKKEKKLKKLTMQDAIFVGPEESKYIHKCMPVKAKDVPVYLVQRMDVNRSPNIYVTTDFQEFKLLSDVFPEKRFNWMRSELVGFKTLDGKELQGVLYKPEDFDSTRKYPVIFYYYEKISECLNYFHYPDLCYGPMDIGYFVSNGYLVFTPDIQFEIGYPGRSSFNAVMGAANRLASFSYIDSTKFGLQGHSFGGFQTNYIITHTNRFAAACSASGFTDYVSAYGSLVGSEGYSRQGQYELFRDRIGNTLWERPDLYIENSPVFKINSVQTPLLMMHNVEDMDVSVSQGVEFFTGLRRLGKVCYLLQYDGEGHSLLSDNAAGDYSSKMKSFFDYYLKGGMLPNWMSGKPMDILNYSVR</sequence>
<name>A0AAE7D7V1_9BACT</name>
<dbReference type="PANTHER" id="PTHR42776:SF27">
    <property type="entry name" value="DIPEPTIDYL PEPTIDASE FAMILY MEMBER 6"/>
    <property type="match status" value="1"/>
</dbReference>
<proteinExistence type="predicted"/>
<dbReference type="RefSeq" id="WP_168804988.1">
    <property type="nucleotide sequence ID" value="NZ_CP051205.1"/>
</dbReference>
<dbReference type="SUPFAM" id="SSF69304">
    <property type="entry name" value="Tricorn protease N-terminal domain"/>
    <property type="match status" value="1"/>
</dbReference>
<evidence type="ECO:0000256" key="1">
    <source>
        <dbReference type="ARBA" id="ARBA00022801"/>
    </source>
</evidence>
<accession>A0AAE7D7V1</accession>
<dbReference type="PANTHER" id="PTHR42776">
    <property type="entry name" value="SERINE PEPTIDASE S9 FAMILY MEMBER"/>
    <property type="match status" value="1"/>
</dbReference>
<dbReference type="AlphaFoldDB" id="A0AAE7D7V1"/>
<feature type="domain" description="Peptidase S9 prolyl oligopeptidase catalytic" evidence="2">
    <location>
        <begin position="687"/>
        <end position="864"/>
    </location>
</feature>
<dbReference type="Gene3D" id="3.40.50.1820">
    <property type="entry name" value="alpha/beta hydrolase"/>
    <property type="match status" value="1"/>
</dbReference>
<evidence type="ECO:0000259" key="2">
    <source>
        <dbReference type="Pfam" id="PF00326"/>
    </source>
</evidence>
<gene>
    <name evidence="3" type="ORF">HF329_15375</name>
</gene>
<dbReference type="Proteomes" id="UP000502421">
    <property type="component" value="Chromosome"/>
</dbReference>
<evidence type="ECO:0000313" key="4">
    <source>
        <dbReference type="Proteomes" id="UP000502421"/>
    </source>
</evidence>